<dbReference type="Proteomes" id="UP000059188">
    <property type="component" value="Unassembled WGS sequence"/>
</dbReference>
<proteinExistence type="predicted"/>
<evidence type="ECO:0000313" key="2">
    <source>
        <dbReference type="EMBL" id="CEL52545.1"/>
    </source>
</evidence>
<keyword evidence="3" id="KW-1185">Reference proteome</keyword>
<evidence type="ECO:0000313" key="3">
    <source>
        <dbReference type="Proteomes" id="UP000059188"/>
    </source>
</evidence>
<reference evidence="2 3" key="1">
    <citation type="submission" date="2014-11" db="EMBL/GenBank/DDBJ databases">
        <authorList>
            <person name="Wibberg Daniel"/>
        </authorList>
    </citation>
    <scope>NUCLEOTIDE SEQUENCE [LARGE SCALE GENOMIC DNA]</scope>
    <source>
        <strain evidence="2">Rhizoctonia solani AG1-IB 7/3/14</strain>
    </source>
</reference>
<name>A0A0B7F4T3_THACB</name>
<accession>A0A0B7F4T3</accession>
<dbReference type="EMBL" id="LN679109">
    <property type="protein sequence ID" value="CEL52545.1"/>
    <property type="molecule type" value="Genomic_DNA"/>
</dbReference>
<organism evidence="2 3">
    <name type="scientific">Thanatephorus cucumeris (strain AG1-IB / isolate 7/3/14)</name>
    <name type="common">Lettuce bottom rot fungus</name>
    <name type="synonym">Rhizoctonia solani</name>
    <dbReference type="NCBI Taxonomy" id="1108050"/>
    <lineage>
        <taxon>Eukaryota</taxon>
        <taxon>Fungi</taxon>
        <taxon>Dikarya</taxon>
        <taxon>Basidiomycota</taxon>
        <taxon>Agaricomycotina</taxon>
        <taxon>Agaricomycetes</taxon>
        <taxon>Cantharellales</taxon>
        <taxon>Ceratobasidiaceae</taxon>
        <taxon>Rhizoctonia</taxon>
        <taxon>Rhizoctonia solani AG-1</taxon>
    </lineage>
</organism>
<protein>
    <submittedName>
        <fullName evidence="2">Uncharacterized protein</fullName>
    </submittedName>
</protein>
<sequence length="116" mass="12407">MAAACGGHIRLLGRSIMYAHVGHVRTIQAPRDYTGMMGLIPCPIVDPSICRLVSSVEHSRAPLRARSSFHLPSHHSLVKHWHGTAHPSSRVPRPSGGPPSALHAVRASPARGSPSH</sequence>
<evidence type="ECO:0000256" key="1">
    <source>
        <dbReference type="SAM" id="MobiDB-lite"/>
    </source>
</evidence>
<feature type="compositionally biased region" description="Low complexity" evidence="1">
    <location>
        <begin position="87"/>
        <end position="100"/>
    </location>
</feature>
<gene>
    <name evidence="2" type="ORF">RSOLAG1IB_05749</name>
</gene>
<dbReference type="AlphaFoldDB" id="A0A0B7F4T3"/>
<feature type="region of interest" description="Disordered" evidence="1">
    <location>
        <begin position="80"/>
        <end position="116"/>
    </location>
</feature>